<evidence type="ECO:0000256" key="2">
    <source>
        <dbReference type="ARBA" id="ARBA00013090"/>
    </source>
</evidence>
<proteinExistence type="inferred from homology"/>
<evidence type="ECO:0000256" key="4">
    <source>
        <dbReference type="ARBA" id="ARBA00022984"/>
    </source>
</evidence>
<dbReference type="NCBIfam" id="NF002035">
    <property type="entry name" value="PRK00865.1-3"/>
    <property type="match status" value="1"/>
</dbReference>
<feature type="binding site" evidence="7">
    <location>
        <begin position="185"/>
        <end position="186"/>
    </location>
    <ligand>
        <name>substrate</name>
    </ligand>
</feature>
<keyword evidence="4 7" id="KW-0573">Peptidoglycan synthesis</keyword>
<feature type="active site" description="Proton donor/acceptor" evidence="7">
    <location>
        <position position="72"/>
    </location>
</feature>
<keyword evidence="5 7" id="KW-0413">Isomerase</keyword>
<evidence type="ECO:0000256" key="6">
    <source>
        <dbReference type="ARBA" id="ARBA00023316"/>
    </source>
</evidence>
<dbReference type="PROSITE" id="PS00923">
    <property type="entry name" value="ASP_GLU_RACEMASE_1"/>
    <property type="match status" value="1"/>
</dbReference>
<dbReference type="PANTHER" id="PTHR21198:SF2">
    <property type="entry name" value="GLUTAMATE RACEMASE"/>
    <property type="match status" value="1"/>
</dbReference>
<dbReference type="InterPro" id="IPR001920">
    <property type="entry name" value="Asp/Glu_race"/>
</dbReference>
<evidence type="ECO:0000313" key="8">
    <source>
        <dbReference type="EMBL" id="MFC4556607.1"/>
    </source>
</evidence>
<organism evidence="8 9">
    <name type="scientific">Virgibacillus kekensis</name>
    <dbReference type="NCBI Taxonomy" id="202261"/>
    <lineage>
        <taxon>Bacteria</taxon>
        <taxon>Bacillati</taxon>
        <taxon>Bacillota</taxon>
        <taxon>Bacilli</taxon>
        <taxon>Bacillales</taxon>
        <taxon>Bacillaceae</taxon>
        <taxon>Virgibacillus</taxon>
    </lineage>
</organism>
<feature type="active site" description="Proton donor/acceptor" evidence="7">
    <location>
        <position position="184"/>
    </location>
</feature>
<reference evidence="9" key="1">
    <citation type="journal article" date="2019" name="Int. J. Syst. Evol. Microbiol.">
        <title>The Global Catalogue of Microorganisms (GCM) 10K type strain sequencing project: providing services to taxonomists for standard genome sequencing and annotation.</title>
        <authorList>
            <consortium name="The Broad Institute Genomics Platform"/>
            <consortium name="The Broad Institute Genome Sequencing Center for Infectious Disease"/>
            <person name="Wu L."/>
            <person name="Ma J."/>
        </authorList>
    </citation>
    <scope>NUCLEOTIDE SEQUENCE [LARGE SCALE GENOMIC DNA]</scope>
    <source>
        <strain evidence="9">CGMCC 4.7426</strain>
    </source>
</reference>
<protein>
    <recommendedName>
        <fullName evidence="2 7">Glutamate racemase</fullName>
        <ecNumber evidence="2 7">5.1.1.3</ecNumber>
    </recommendedName>
</protein>
<dbReference type="PROSITE" id="PS00924">
    <property type="entry name" value="ASP_GLU_RACEMASE_2"/>
    <property type="match status" value="1"/>
</dbReference>
<keyword evidence="9" id="KW-1185">Reference proteome</keyword>
<comment type="catalytic activity">
    <reaction evidence="1 7">
        <text>L-glutamate = D-glutamate</text>
        <dbReference type="Rhea" id="RHEA:12813"/>
        <dbReference type="ChEBI" id="CHEBI:29985"/>
        <dbReference type="ChEBI" id="CHEBI:29986"/>
        <dbReference type="EC" id="5.1.1.3"/>
    </reaction>
</comment>
<dbReference type="NCBIfam" id="TIGR00067">
    <property type="entry name" value="glut_race"/>
    <property type="match status" value="1"/>
</dbReference>
<dbReference type="EMBL" id="JBHSFU010000001">
    <property type="protein sequence ID" value="MFC4556607.1"/>
    <property type="molecule type" value="Genomic_DNA"/>
</dbReference>
<evidence type="ECO:0000256" key="7">
    <source>
        <dbReference type="HAMAP-Rule" id="MF_00258"/>
    </source>
</evidence>
<dbReference type="InterPro" id="IPR004391">
    <property type="entry name" value="Glu_race"/>
</dbReference>
<feature type="binding site" evidence="7">
    <location>
        <begin position="9"/>
        <end position="10"/>
    </location>
    <ligand>
        <name>substrate</name>
    </ligand>
</feature>
<dbReference type="PANTHER" id="PTHR21198">
    <property type="entry name" value="GLUTAMATE RACEMASE"/>
    <property type="match status" value="1"/>
</dbReference>
<dbReference type="Gene3D" id="3.40.50.1860">
    <property type="match status" value="2"/>
</dbReference>
<evidence type="ECO:0000256" key="1">
    <source>
        <dbReference type="ARBA" id="ARBA00001602"/>
    </source>
</evidence>
<dbReference type="Pfam" id="PF01177">
    <property type="entry name" value="Asp_Glu_race"/>
    <property type="match status" value="1"/>
</dbReference>
<dbReference type="SUPFAM" id="SSF53681">
    <property type="entry name" value="Aspartate/glutamate racemase"/>
    <property type="match status" value="2"/>
</dbReference>
<dbReference type="RefSeq" id="WP_390292538.1">
    <property type="nucleotide sequence ID" value="NZ_JBHSFU010000001.1"/>
</dbReference>
<dbReference type="InterPro" id="IPR033134">
    <property type="entry name" value="Asp/Glu_racemase_AS_2"/>
</dbReference>
<keyword evidence="3 7" id="KW-0133">Cell shape</keyword>
<comment type="caution">
    <text evidence="8">The sequence shown here is derived from an EMBL/GenBank/DDBJ whole genome shotgun (WGS) entry which is preliminary data.</text>
</comment>
<dbReference type="InterPro" id="IPR018187">
    <property type="entry name" value="Asp/Glu_racemase_AS_1"/>
</dbReference>
<feature type="binding site" evidence="7">
    <location>
        <begin position="73"/>
        <end position="74"/>
    </location>
    <ligand>
        <name>substrate</name>
    </ligand>
</feature>
<dbReference type="InterPro" id="IPR015942">
    <property type="entry name" value="Asp/Glu/hydantoin_racemase"/>
</dbReference>
<gene>
    <name evidence="8" type="primary">racE</name>
    <name evidence="7" type="synonym">murI</name>
    <name evidence="8" type="ORF">ACFO3D_00110</name>
</gene>
<dbReference type="EC" id="5.1.1.3" evidence="2 7"/>
<evidence type="ECO:0000313" key="9">
    <source>
        <dbReference type="Proteomes" id="UP001595989"/>
    </source>
</evidence>
<feature type="binding site" evidence="7">
    <location>
        <begin position="41"/>
        <end position="42"/>
    </location>
    <ligand>
        <name>substrate</name>
    </ligand>
</feature>
<comment type="pathway">
    <text evidence="7">Cell wall biogenesis; peptidoglycan biosynthesis.</text>
</comment>
<evidence type="ECO:0000256" key="5">
    <source>
        <dbReference type="ARBA" id="ARBA00023235"/>
    </source>
</evidence>
<dbReference type="Proteomes" id="UP001595989">
    <property type="component" value="Unassembled WGS sequence"/>
</dbReference>
<comment type="function">
    <text evidence="7">Provides the (R)-glutamate required for cell wall biosynthesis.</text>
</comment>
<keyword evidence="6 7" id="KW-0961">Cell wall biogenesis/degradation</keyword>
<sequence length="272" mass="29870">MNQAIGVIDSGVGGLTVAHELMRQLPRETLIYLGDTLRCPYGPRSEEEVRKFTWEMVDFLLEKDIKMLVVACNTATAFTLAELQEKLDIPVIGVIQPGARAAIKFTQNSNVGVIGTEGTIRSGAYTTALYNINLDIHVNALACPLFVPMVEQGILSGPKAKEVVEESLTTLLEDKQIDTLILGCTHYPLIKDTIQDVIGDKVMVISSSEETAREASTILEFRNLLNTATSSNPRHQFYTTGELNIFSKIAGSIFNESMDNFTTVTIEKAVIQ</sequence>
<evidence type="ECO:0000256" key="3">
    <source>
        <dbReference type="ARBA" id="ARBA00022960"/>
    </source>
</evidence>
<comment type="similarity">
    <text evidence="7">Belongs to the aspartate/glutamate racemases family.</text>
</comment>
<accession>A0ABV9DCU5</accession>
<name>A0ABV9DCU5_9BACI</name>
<dbReference type="GO" id="GO:0008881">
    <property type="term" value="F:glutamate racemase activity"/>
    <property type="evidence" value="ECO:0007669"/>
    <property type="project" value="UniProtKB-EC"/>
</dbReference>
<dbReference type="HAMAP" id="MF_00258">
    <property type="entry name" value="Glu_racemase"/>
    <property type="match status" value="1"/>
</dbReference>